<sequence length="175" mass="19317">MIPITILATVNEPVLHHRLSVHIPADESTIAQVAAAAQQISPLKFYPDLTLTSPPSSQRFSAMALDGDLHLEWQTPQGQQSELVEDLLLRLDRLEATQAVFNSYKGAIRDVVIPNSDNLAIRCLLDVFLSEQGYSSLCGSRAAWIEEHKSTISIITGIPEGDVPTFFQIHREEGD</sequence>
<evidence type="ECO:0000313" key="2">
    <source>
        <dbReference type="Proteomes" id="UP000054477"/>
    </source>
</evidence>
<proteinExistence type="predicted"/>
<gene>
    <name evidence="1" type="ORF">K443DRAFT_2595</name>
</gene>
<name>A0A0C9X4L5_9AGAR</name>
<evidence type="ECO:0000313" key="1">
    <source>
        <dbReference type="EMBL" id="KIK07110.1"/>
    </source>
</evidence>
<dbReference type="HOGENOM" id="CLU_1532808_0_0_1"/>
<dbReference type="EMBL" id="KN838549">
    <property type="protein sequence ID" value="KIK07110.1"/>
    <property type="molecule type" value="Genomic_DNA"/>
</dbReference>
<dbReference type="AlphaFoldDB" id="A0A0C9X4L5"/>
<accession>A0A0C9X4L5</accession>
<reference evidence="1 2" key="1">
    <citation type="submission" date="2014-04" db="EMBL/GenBank/DDBJ databases">
        <authorList>
            <consortium name="DOE Joint Genome Institute"/>
            <person name="Kuo A."/>
            <person name="Kohler A."/>
            <person name="Nagy L.G."/>
            <person name="Floudas D."/>
            <person name="Copeland A."/>
            <person name="Barry K.W."/>
            <person name="Cichocki N."/>
            <person name="Veneault-Fourrey C."/>
            <person name="LaButti K."/>
            <person name="Lindquist E.A."/>
            <person name="Lipzen A."/>
            <person name="Lundell T."/>
            <person name="Morin E."/>
            <person name="Murat C."/>
            <person name="Sun H."/>
            <person name="Tunlid A."/>
            <person name="Henrissat B."/>
            <person name="Grigoriev I.V."/>
            <person name="Hibbett D.S."/>
            <person name="Martin F."/>
            <person name="Nordberg H.P."/>
            <person name="Cantor M.N."/>
            <person name="Hua S.X."/>
        </authorList>
    </citation>
    <scope>NUCLEOTIDE SEQUENCE [LARGE SCALE GENOMIC DNA]</scope>
    <source>
        <strain evidence="1 2">LaAM-08-1</strain>
    </source>
</reference>
<reference evidence="2" key="2">
    <citation type="submission" date="2015-01" db="EMBL/GenBank/DDBJ databases">
        <title>Evolutionary Origins and Diversification of the Mycorrhizal Mutualists.</title>
        <authorList>
            <consortium name="DOE Joint Genome Institute"/>
            <consortium name="Mycorrhizal Genomics Consortium"/>
            <person name="Kohler A."/>
            <person name="Kuo A."/>
            <person name="Nagy L.G."/>
            <person name="Floudas D."/>
            <person name="Copeland A."/>
            <person name="Barry K.W."/>
            <person name="Cichocki N."/>
            <person name="Veneault-Fourrey C."/>
            <person name="LaButti K."/>
            <person name="Lindquist E.A."/>
            <person name="Lipzen A."/>
            <person name="Lundell T."/>
            <person name="Morin E."/>
            <person name="Murat C."/>
            <person name="Riley R."/>
            <person name="Ohm R."/>
            <person name="Sun H."/>
            <person name="Tunlid A."/>
            <person name="Henrissat B."/>
            <person name="Grigoriev I.V."/>
            <person name="Hibbett D.S."/>
            <person name="Martin F."/>
        </authorList>
    </citation>
    <scope>NUCLEOTIDE SEQUENCE [LARGE SCALE GENOMIC DNA]</scope>
    <source>
        <strain evidence="2">LaAM-08-1</strain>
    </source>
</reference>
<keyword evidence="2" id="KW-1185">Reference proteome</keyword>
<protein>
    <submittedName>
        <fullName evidence="1">Uncharacterized protein</fullName>
    </submittedName>
</protein>
<dbReference type="Proteomes" id="UP000054477">
    <property type="component" value="Unassembled WGS sequence"/>
</dbReference>
<organism evidence="1 2">
    <name type="scientific">Laccaria amethystina LaAM-08-1</name>
    <dbReference type="NCBI Taxonomy" id="1095629"/>
    <lineage>
        <taxon>Eukaryota</taxon>
        <taxon>Fungi</taxon>
        <taxon>Dikarya</taxon>
        <taxon>Basidiomycota</taxon>
        <taxon>Agaricomycotina</taxon>
        <taxon>Agaricomycetes</taxon>
        <taxon>Agaricomycetidae</taxon>
        <taxon>Agaricales</taxon>
        <taxon>Agaricineae</taxon>
        <taxon>Hydnangiaceae</taxon>
        <taxon>Laccaria</taxon>
    </lineage>
</organism>